<dbReference type="EMBL" id="CP004387">
    <property type="protein sequence ID" value="AJD49127.1"/>
    <property type="molecule type" value="Genomic_DNA"/>
</dbReference>
<comment type="similarity">
    <text evidence="1 8">Belongs to the endoribonuclease YbeY family.</text>
</comment>
<accession>A0A0B4XS86</accession>
<dbReference type="Proteomes" id="UP000006764">
    <property type="component" value="Chromosome"/>
</dbReference>
<name>A0A0B4XS86_9GAMM</name>
<dbReference type="SUPFAM" id="SSF55486">
    <property type="entry name" value="Metalloproteases ('zincins'), catalytic domain"/>
    <property type="match status" value="1"/>
</dbReference>
<dbReference type="NCBIfam" id="TIGR00043">
    <property type="entry name" value="rRNA maturation RNase YbeY"/>
    <property type="match status" value="1"/>
</dbReference>
<dbReference type="GO" id="GO:0004222">
    <property type="term" value="F:metalloendopeptidase activity"/>
    <property type="evidence" value="ECO:0007669"/>
    <property type="project" value="InterPro"/>
</dbReference>
<keyword evidence="6 8" id="KW-0378">Hydrolase</keyword>
<feature type="binding site" evidence="8">
    <location>
        <position position="114"/>
    </location>
    <ligand>
        <name>Zn(2+)</name>
        <dbReference type="ChEBI" id="CHEBI:29105"/>
        <note>catalytic</note>
    </ligand>
</feature>
<evidence type="ECO:0000256" key="1">
    <source>
        <dbReference type="ARBA" id="ARBA00010875"/>
    </source>
</evidence>
<dbReference type="GO" id="GO:0004521">
    <property type="term" value="F:RNA endonuclease activity"/>
    <property type="evidence" value="ECO:0007669"/>
    <property type="project" value="UniProtKB-UniRule"/>
</dbReference>
<dbReference type="GO" id="GO:0005737">
    <property type="term" value="C:cytoplasm"/>
    <property type="evidence" value="ECO:0007669"/>
    <property type="project" value="UniProtKB-SubCell"/>
</dbReference>
<feature type="binding site" evidence="8">
    <location>
        <position position="118"/>
    </location>
    <ligand>
        <name>Zn(2+)</name>
        <dbReference type="ChEBI" id="CHEBI:29105"/>
        <note>catalytic</note>
    </ligand>
</feature>
<dbReference type="InterPro" id="IPR023091">
    <property type="entry name" value="MetalPrtase_cat_dom_sf_prd"/>
</dbReference>
<dbReference type="STRING" id="391936.S7S_13575"/>
<evidence type="ECO:0000256" key="3">
    <source>
        <dbReference type="ARBA" id="ARBA00022722"/>
    </source>
</evidence>
<dbReference type="InterPro" id="IPR020549">
    <property type="entry name" value="YbeY_CS"/>
</dbReference>
<feature type="binding site" evidence="8">
    <location>
        <position position="124"/>
    </location>
    <ligand>
        <name>Zn(2+)</name>
        <dbReference type="ChEBI" id="CHEBI:29105"/>
        <note>catalytic</note>
    </ligand>
</feature>
<comment type="subcellular location">
    <subcellularLocation>
        <location evidence="8">Cytoplasm</location>
    </subcellularLocation>
</comment>
<evidence type="ECO:0000313" key="9">
    <source>
        <dbReference type="EMBL" id="AJD49127.1"/>
    </source>
</evidence>
<dbReference type="AlphaFoldDB" id="A0A0B4XS86"/>
<dbReference type="HAMAP" id="MF_00009">
    <property type="entry name" value="Endoribonucl_YbeY"/>
    <property type="match status" value="1"/>
</dbReference>
<dbReference type="PROSITE" id="PS01306">
    <property type="entry name" value="UPF0054"/>
    <property type="match status" value="1"/>
</dbReference>
<keyword evidence="8" id="KW-0698">rRNA processing</keyword>
<keyword evidence="3 8" id="KW-0540">Nuclease</keyword>
<keyword evidence="5 8" id="KW-0255">Endonuclease</keyword>
<gene>
    <name evidence="8" type="primary">ybeY</name>
    <name evidence="9" type="ORF">S7S_13575</name>
</gene>
<evidence type="ECO:0000256" key="4">
    <source>
        <dbReference type="ARBA" id="ARBA00022723"/>
    </source>
</evidence>
<dbReference type="PANTHER" id="PTHR46986">
    <property type="entry name" value="ENDORIBONUCLEASE YBEY, CHLOROPLASTIC"/>
    <property type="match status" value="1"/>
</dbReference>
<dbReference type="Pfam" id="PF02130">
    <property type="entry name" value="YbeY"/>
    <property type="match status" value="1"/>
</dbReference>
<comment type="cofactor">
    <cofactor evidence="8">
        <name>Zn(2+)</name>
        <dbReference type="ChEBI" id="CHEBI:29105"/>
    </cofactor>
    <text evidence="8">Binds 1 zinc ion.</text>
</comment>
<evidence type="ECO:0000256" key="5">
    <source>
        <dbReference type="ARBA" id="ARBA00022759"/>
    </source>
</evidence>
<reference evidence="9 10" key="1">
    <citation type="journal article" date="2012" name="J. Bacteriol.">
        <title>Genome sequence of an alkane-degrading bacterium, Alcanivorax pacificus type strain W11-5, isolated from deep sea sediment.</title>
        <authorList>
            <person name="Lai Q."/>
            <person name="Shao Z."/>
        </authorList>
    </citation>
    <scope>NUCLEOTIDE SEQUENCE [LARGE SCALE GENOMIC DNA]</scope>
    <source>
        <strain evidence="9 10">W11-5</strain>
    </source>
</reference>
<proteinExistence type="inferred from homology"/>
<organism evidence="9 10">
    <name type="scientific">Isoalcanivorax pacificus W11-5</name>
    <dbReference type="NCBI Taxonomy" id="391936"/>
    <lineage>
        <taxon>Bacteria</taxon>
        <taxon>Pseudomonadati</taxon>
        <taxon>Pseudomonadota</taxon>
        <taxon>Gammaproteobacteria</taxon>
        <taxon>Oceanospirillales</taxon>
        <taxon>Alcanivoracaceae</taxon>
        <taxon>Isoalcanivorax</taxon>
    </lineage>
</organism>
<dbReference type="GO" id="GO:0006364">
    <property type="term" value="P:rRNA processing"/>
    <property type="evidence" value="ECO:0007669"/>
    <property type="project" value="UniProtKB-UniRule"/>
</dbReference>
<keyword evidence="4 8" id="KW-0479">Metal-binding</keyword>
<keyword evidence="8" id="KW-0963">Cytoplasm</keyword>
<sequence>MQLGEQIDALPDAIDDQRLGEWAAAAARGAGGAMGEITLRIVSPEESRALNHDYRGKDAPTNVLSFPFEMPEGIPVEHQDLILGDIAICADVVAREAAEQDKLPEAHWAHMVVHGVLHLLGFDHIEDDEAADMEALETRILIALGFPDPYLTAAAAAAPDCLTLQAME</sequence>
<dbReference type="EC" id="3.1.-.-" evidence="8"/>
<evidence type="ECO:0000256" key="8">
    <source>
        <dbReference type="HAMAP-Rule" id="MF_00009"/>
    </source>
</evidence>
<dbReference type="KEGG" id="apac:S7S_13575"/>
<evidence type="ECO:0000313" key="10">
    <source>
        <dbReference type="Proteomes" id="UP000006764"/>
    </source>
</evidence>
<comment type="function">
    <text evidence="8">Single strand-specific metallo-endoribonuclease involved in late-stage 70S ribosome quality control and in maturation of the 3' terminus of the 16S rRNA.</text>
</comment>
<dbReference type="InterPro" id="IPR002036">
    <property type="entry name" value="YbeY"/>
</dbReference>
<evidence type="ECO:0000256" key="6">
    <source>
        <dbReference type="ARBA" id="ARBA00022801"/>
    </source>
</evidence>
<evidence type="ECO:0000256" key="2">
    <source>
        <dbReference type="ARBA" id="ARBA00022517"/>
    </source>
</evidence>
<keyword evidence="2 8" id="KW-0690">Ribosome biogenesis</keyword>
<dbReference type="HOGENOM" id="CLU_106710_0_0_6"/>
<keyword evidence="7 8" id="KW-0862">Zinc</keyword>
<protein>
    <recommendedName>
        <fullName evidence="8">Endoribonuclease YbeY</fullName>
        <ecNumber evidence="8">3.1.-.-</ecNumber>
    </recommendedName>
</protein>
<dbReference type="GO" id="GO:0008270">
    <property type="term" value="F:zinc ion binding"/>
    <property type="evidence" value="ECO:0007669"/>
    <property type="project" value="UniProtKB-UniRule"/>
</dbReference>
<keyword evidence="10" id="KW-1185">Reference proteome</keyword>
<dbReference type="Gene3D" id="3.40.390.30">
    <property type="entry name" value="Metalloproteases ('zincins'), catalytic domain"/>
    <property type="match status" value="1"/>
</dbReference>
<dbReference type="PANTHER" id="PTHR46986:SF1">
    <property type="entry name" value="ENDORIBONUCLEASE YBEY, CHLOROPLASTIC"/>
    <property type="match status" value="1"/>
</dbReference>
<evidence type="ECO:0000256" key="7">
    <source>
        <dbReference type="ARBA" id="ARBA00022833"/>
    </source>
</evidence>